<keyword evidence="1" id="KW-1133">Transmembrane helix</keyword>
<name>A0AAP2G4X8_9RHOB</name>
<accession>A0AAP2G4X8</accession>
<keyword evidence="1" id="KW-0472">Membrane</keyword>
<sequence>MTDRPKTMPGMMPDDMPDAMPDALNEAELDRWLEELALEARHATPEPSAELYARVLGDAEAVQAGIAQQAAAVVPARPVETRPWWMTVLASIGGGPGVAGLCTAMVAGIWFGYSPPDALSTSIDLSVLGGSTIDELVADDYLAIDDFLVDG</sequence>
<proteinExistence type="predicted"/>
<feature type="transmembrane region" description="Helical" evidence="1">
    <location>
        <begin position="84"/>
        <end position="111"/>
    </location>
</feature>
<evidence type="ECO:0000313" key="2">
    <source>
        <dbReference type="EMBL" id="MBT0958780.1"/>
    </source>
</evidence>
<evidence type="ECO:0000313" key="3">
    <source>
        <dbReference type="Proteomes" id="UP001315686"/>
    </source>
</evidence>
<gene>
    <name evidence="2" type="ORF">IV417_15425</name>
</gene>
<dbReference type="EMBL" id="JADQAZ010000003">
    <property type="protein sequence ID" value="MBT0958780.1"/>
    <property type="molecule type" value="Genomic_DNA"/>
</dbReference>
<organism evidence="2 3">
    <name type="scientific">Harenicola maris</name>
    <dbReference type="NCBI Taxonomy" id="2841044"/>
    <lineage>
        <taxon>Bacteria</taxon>
        <taxon>Pseudomonadati</taxon>
        <taxon>Pseudomonadota</taxon>
        <taxon>Alphaproteobacteria</taxon>
        <taxon>Rhodobacterales</taxon>
        <taxon>Paracoccaceae</taxon>
        <taxon>Harenicola</taxon>
    </lineage>
</organism>
<keyword evidence="1" id="KW-0812">Transmembrane</keyword>
<dbReference type="Proteomes" id="UP001315686">
    <property type="component" value="Unassembled WGS sequence"/>
</dbReference>
<dbReference type="RefSeq" id="WP_327795000.1">
    <property type="nucleotide sequence ID" value="NZ_JADQAZ010000003.1"/>
</dbReference>
<dbReference type="AlphaFoldDB" id="A0AAP2G4X8"/>
<keyword evidence="3" id="KW-1185">Reference proteome</keyword>
<protein>
    <submittedName>
        <fullName evidence="2">Dihydroorotate dehydrogenase</fullName>
    </submittedName>
</protein>
<evidence type="ECO:0000256" key="1">
    <source>
        <dbReference type="SAM" id="Phobius"/>
    </source>
</evidence>
<comment type="caution">
    <text evidence="2">The sequence shown here is derived from an EMBL/GenBank/DDBJ whole genome shotgun (WGS) entry which is preliminary data.</text>
</comment>
<reference evidence="2 3" key="1">
    <citation type="journal article" date="2021" name="Arch. Microbiol.">
        <title>Harenicola maris gen. nov., sp. nov. isolated from the Sea of Japan shallow sediments.</title>
        <authorList>
            <person name="Romanenko L.A."/>
            <person name="Kurilenko V.V."/>
            <person name="Chernysheva N.Y."/>
            <person name="Tekutyeva L.A."/>
            <person name="Velansky P.V."/>
            <person name="Svetashev V.I."/>
            <person name="Isaeva M.P."/>
        </authorList>
    </citation>
    <scope>NUCLEOTIDE SEQUENCE [LARGE SCALE GENOMIC DNA]</scope>
    <source>
        <strain evidence="2 3">KMM 3653</strain>
    </source>
</reference>